<evidence type="ECO:0000256" key="1">
    <source>
        <dbReference type="SAM" id="MobiDB-lite"/>
    </source>
</evidence>
<dbReference type="Proteomes" id="UP001162480">
    <property type="component" value="Chromosome 7"/>
</dbReference>
<accession>A0AA36F6A8</accession>
<organism evidence="2 3">
    <name type="scientific">Octopus vulgaris</name>
    <name type="common">Common octopus</name>
    <dbReference type="NCBI Taxonomy" id="6645"/>
    <lineage>
        <taxon>Eukaryota</taxon>
        <taxon>Metazoa</taxon>
        <taxon>Spiralia</taxon>
        <taxon>Lophotrochozoa</taxon>
        <taxon>Mollusca</taxon>
        <taxon>Cephalopoda</taxon>
        <taxon>Coleoidea</taxon>
        <taxon>Octopodiformes</taxon>
        <taxon>Octopoda</taxon>
        <taxon>Incirrata</taxon>
        <taxon>Octopodidae</taxon>
        <taxon>Octopus</taxon>
    </lineage>
</organism>
<evidence type="ECO:0000313" key="3">
    <source>
        <dbReference type="Proteomes" id="UP001162480"/>
    </source>
</evidence>
<reference evidence="2" key="1">
    <citation type="submission" date="2023-08" db="EMBL/GenBank/DDBJ databases">
        <authorList>
            <person name="Alioto T."/>
            <person name="Alioto T."/>
            <person name="Gomez Garrido J."/>
        </authorList>
    </citation>
    <scope>NUCLEOTIDE SEQUENCE</scope>
</reference>
<evidence type="ECO:0000313" key="2">
    <source>
        <dbReference type="EMBL" id="CAI9725959.1"/>
    </source>
</evidence>
<feature type="region of interest" description="Disordered" evidence="1">
    <location>
        <begin position="35"/>
        <end position="54"/>
    </location>
</feature>
<gene>
    <name evidence="2" type="ORF">OCTVUL_1B017696</name>
</gene>
<dbReference type="EMBL" id="OX597820">
    <property type="protein sequence ID" value="CAI9725959.1"/>
    <property type="molecule type" value="Genomic_DNA"/>
</dbReference>
<sequence>MKLNDHYSCGSHDSDDGGTSSRCSGRKVRRIISSHIGSSISNNSDSSTQEVAHLTSGEVIPESVVKVMLVDNLSKPSA</sequence>
<keyword evidence="3" id="KW-1185">Reference proteome</keyword>
<dbReference type="AlphaFoldDB" id="A0AA36F6A8"/>
<feature type="compositionally biased region" description="Low complexity" evidence="1">
    <location>
        <begin position="35"/>
        <end position="47"/>
    </location>
</feature>
<proteinExistence type="predicted"/>
<name>A0AA36F6A8_OCTVU</name>
<protein>
    <submittedName>
        <fullName evidence="2">Uncharacterized protein</fullName>
    </submittedName>
</protein>
<feature type="region of interest" description="Disordered" evidence="1">
    <location>
        <begin position="1"/>
        <end position="28"/>
    </location>
</feature>